<comment type="caution">
    <text evidence="1">The sequence shown here is derived from an EMBL/GenBank/DDBJ whole genome shotgun (WGS) entry which is preliminary data.</text>
</comment>
<gene>
    <name evidence="1" type="ORF">FHD67_19205</name>
</gene>
<evidence type="ECO:0000313" key="1">
    <source>
        <dbReference type="EMBL" id="TNH37635.1"/>
    </source>
</evidence>
<proteinExistence type="predicted"/>
<dbReference type="Proteomes" id="UP000304880">
    <property type="component" value="Unassembled WGS sequence"/>
</dbReference>
<dbReference type="AlphaFoldDB" id="A0A5C4R0Z2"/>
<reference evidence="1 2" key="1">
    <citation type="submission" date="2019-06" db="EMBL/GenBank/DDBJ databases">
        <authorList>
            <person name="Li J."/>
        </authorList>
    </citation>
    <scope>NUCLEOTIDE SEQUENCE [LARGE SCALE GENOMIC DNA]</scope>
    <source>
        <strain evidence="1 2">CGMCC 1.8012</strain>
    </source>
</reference>
<dbReference type="RefSeq" id="WP_176695218.1">
    <property type="nucleotide sequence ID" value="NZ_VDDC01000061.1"/>
</dbReference>
<dbReference type="EMBL" id="VDDC01000061">
    <property type="protein sequence ID" value="TNH37635.1"/>
    <property type="molecule type" value="Genomic_DNA"/>
</dbReference>
<organism evidence="1 2">
    <name type="scientific">Paracoccus haeundaensis</name>
    <dbReference type="NCBI Taxonomy" id="225362"/>
    <lineage>
        <taxon>Bacteria</taxon>
        <taxon>Pseudomonadati</taxon>
        <taxon>Pseudomonadota</taxon>
        <taxon>Alphaproteobacteria</taxon>
        <taxon>Rhodobacterales</taxon>
        <taxon>Paracoccaceae</taxon>
        <taxon>Paracoccus</taxon>
    </lineage>
</organism>
<name>A0A5C4R0Z2_9RHOB</name>
<sequence length="126" mass="14530">MGWNGVKIDSKDIENHIRKVSMYELGIEKENILMLVQDNSLDHWALAYEDMGHIKATIIRVKWDDAGFCNTKVITEEEGPTAIVVPTELLDMLTPTENQYAKEWREDCYLISKGVTAVIREFRSVR</sequence>
<accession>A0A5C4R0Z2</accession>
<evidence type="ECO:0000313" key="2">
    <source>
        <dbReference type="Proteomes" id="UP000304880"/>
    </source>
</evidence>
<keyword evidence="2" id="KW-1185">Reference proteome</keyword>
<protein>
    <submittedName>
        <fullName evidence="1">Uncharacterized protein</fullName>
    </submittedName>
</protein>